<keyword evidence="5" id="KW-1015">Disulfide bond</keyword>
<evidence type="ECO:0000256" key="3">
    <source>
        <dbReference type="ARBA" id="ARBA00022729"/>
    </source>
</evidence>
<dbReference type="InterPro" id="IPR050671">
    <property type="entry name" value="CD300_family_receptors"/>
</dbReference>
<evidence type="ECO:0000313" key="10">
    <source>
        <dbReference type="EMBL" id="CAD7667062.1"/>
    </source>
</evidence>
<evidence type="ECO:0000313" key="11">
    <source>
        <dbReference type="Proteomes" id="UP000645828"/>
    </source>
</evidence>
<dbReference type="EMBL" id="CAJHUB010000649">
    <property type="protein sequence ID" value="CAD7667062.1"/>
    <property type="molecule type" value="Genomic_DNA"/>
</dbReference>
<evidence type="ECO:0000256" key="5">
    <source>
        <dbReference type="ARBA" id="ARBA00023157"/>
    </source>
</evidence>
<evidence type="ECO:0000256" key="6">
    <source>
        <dbReference type="SAM" id="MobiDB-lite"/>
    </source>
</evidence>
<gene>
    <name evidence="10" type="ORF">NYPRO_LOCUS405</name>
</gene>
<evidence type="ECO:0000259" key="9">
    <source>
        <dbReference type="PROSITE" id="PS50835"/>
    </source>
</evidence>
<keyword evidence="7" id="KW-1133">Transmembrane helix</keyword>
<dbReference type="FunFam" id="2.60.40.10:FF:000370">
    <property type="entry name" value="CMRF35-like molecule 1"/>
    <property type="match status" value="1"/>
</dbReference>
<dbReference type="InterPro" id="IPR013783">
    <property type="entry name" value="Ig-like_fold"/>
</dbReference>
<feature type="chain" id="PRO_5032580763" evidence="8">
    <location>
        <begin position="20"/>
        <end position="389"/>
    </location>
</feature>
<comment type="subcellular location">
    <subcellularLocation>
        <location evidence="1">Membrane</location>
    </subcellularLocation>
</comment>
<feature type="transmembrane region" description="Helical" evidence="7">
    <location>
        <begin position="269"/>
        <end position="293"/>
    </location>
</feature>
<dbReference type="Gene3D" id="2.60.40.10">
    <property type="entry name" value="Immunoglobulins"/>
    <property type="match status" value="1"/>
</dbReference>
<dbReference type="AlphaFoldDB" id="A0A811Y0H2"/>
<dbReference type="GO" id="GO:0004888">
    <property type="term" value="F:transmembrane signaling receptor activity"/>
    <property type="evidence" value="ECO:0007669"/>
    <property type="project" value="TreeGrafter"/>
</dbReference>
<dbReference type="Proteomes" id="UP000645828">
    <property type="component" value="Unassembled WGS sequence"/>
</dbReference>
<evidence type="ECO:0000256" key="7">
    <source>
        <dbReference type="SAM" id="Phobius"/>
    </source>
</evidence>
<evidence type="ECO:0000256" key="2">
    <source>
        <dbReference type="ARBA" id="ARBA00022692"/>
    </source>
</evidence>
<dbReference type="InterPro" id="IPR003599">
    <property type="entry name" value="Ig_sub"/>
</dbReference>
<evidence type="ECO:0000256" key="8">
    <source>
        <dbReference type="SAM" id="SignalP"/>
    </source>
</evidence>
<dbReference type="InterPro" id="IPR036179">
    <property type="entry name" value="Ig-like_dom_sf"/>
</dbReference>
<dbReference type="InterPro" id="IPR007110">
    <property type="entry name" value="Ig-like_dom"/>
</dbReference>
<evidence type="ECO:0000256" key="4">
    <source>
        <dbReference type="ARBA" id="ARBA00023136"/>
    </source>
</evidence>
<dbReference type="GO" id="GO:0005886">
    <property type="term" value="C:plasma membrane"/>
    <property type="evidence" value="ECO:0007669"/>
    <property type="project" value="TreeGrafter"/>
</dbReference>
<feature type="compositionally biased region" description="Polar residues" evidence="6">
    <location>
        <begin position="174"/>
        <end position="220"/>
    </location>
</feature>
<dbReference type="InterPro" id="IPR013106">
    <property type="entry name" value="Ig_V-set"/>
</dbReference>
<keyword evidence="2 7" id="KW-0812">Transmembrane</keyword>
<evidence type="ECO:0000256" key="1">
    <source>
        <dbReference type="ARBA" id="ARBA00004370"/>
    </source>
</evidence>
<keyword evidence="3 8" id="KW-0732">Signal</keyword>
<dbReference type="PROSITE" id="PS50835">
    <property type="entry name" value="IG_LIKE"/>
    <property type="match status" value="1"/>
</dbReference>
<organism evidence="10 11">
    <name type="scientific">Nyctereutes procyonoides</name>
    <name type="common">Raccoon dog</name>
    <name type="synonym">Canis procyonoides</name>
    <dbReference type="NCBI Taxonomy" id="34880"/>
    <lineage>
        <taxon>Eukaryota</taxon>
        <taxon>Metazoa</taxon>
        <taxon>Chordata</taxon>
        <taxon>Craniata</taxon>
        <taxon>Vertebrata</taxon>
        <taxon>Euteleostomi</taxon>
        <taxon>Mammalia</taxon>
        <taxon>Eutheria</taxon>
        <taxon>Laurasiatheria</taxon>
        <taxon>Carnivora</taxon>
        <taxon>Caniformia</taxon>
        <taxon>Canidae</taxon>
        <taxon>Nyctereutes</taxon>
    </lineage>
</organism>
<reference evidence="10" key="1">
    <citation type="submission" date="2020-12" db="EMBL/GenBank/DDBJ databases">
        <authorList>
            <consortium name="Molecular Ecology Group"/>
        </authorList>
    </citation>
    <scope>NUCLEOTIDE SEQUENCE</scope>
    <source>
        <strain evidence="10">TBG_1078</strain>
    </source>
</reference>
<feature type="domain" description="Ig-like" evidence="9">
    <location>
        <begin position="15"/>
        <end position="122"/>
    </location>
</feature>
<protein>
    <submittedName>
        <fullName evidence="10">(raccoon dog) hypothetical protein</fullName>
    </submittedName>
</protein>
<keyword evidence="11" id="KW-1185">Reference proteome</keyword>
<feature type="region of interest" description="Disordered" evidence="6">
    <location>
        <begin position="174"/>
        <end position="257"/>
    </location>
</feature>
<comment type="caution">
    <text evidence="10">The sequence shown here is derived from an EMBL/GenBank/DDBJ whole genome shotgun (WGS) entry which is preliminary data.</text>
</comment>
<dbReference type="SUPFAM" id="SSF48726">
    <property type="entry name" value="Immunoglobulin"/>
    <property type="match status" value="1"/>
</dbReference>
<dbReference type="PANTHER" id="PTHR11860:SF62">
    <property type="entry name" value="CMRF35-LIKE MOLECULE 9"/>
    <property type="match status" value="1"/>
</dbReference>
<feature type="signal peptide" evidence="8">
    <location>
        <begin position="1"/>
        <end position="19"/>
    </location>
</feature>
<dbReference type="PANTHER" id="PTHR11860">
    <property type="entry name" value="POLYMERIC-IMMUNOGLOBULIN RECEPTOR"/>
    <property type="match status" value="1"/>
</dbReference>
<dbReference type="SMART" id="SM00409">
    <property type="entry name" value="IG"/>
    <property type="match status" value="1"/>
</dbReference>
<name>A0A811Y0H2_NYCPR</name>
<accession>A0A811Y0H2</accession>
<dbReference type="Pfam" id="PF07686">
    <property type="entry name" value="V-set"/>
    <property type="match status" value="1"/>
</dbReference>
<proteinExistence type="predicted"/>
<keyword evidence="4 7" id="KW-0472">Membrane</keyword>
<sequence>MWPLTVLLWGCLLLPGYRAMVGPKEISGFEGDTVSLQCTYREELKTYSKYWCRERGIFVSHCSNTIYARKDGQETTEGRVSIQDSPQTLTLNVTLRKLTLQDAGKYFCGVSKLGRDESFLVSLLVFPGPCCPPSPTPSFRPLATTSLQPKAKAWQTQPPELTSPGLHQTVTTAKQGKTGASASAPTFTGTSPYGHTGSYPYTGTSPRTGSYPYTGTSPYAETSPHEATSPHAGTSRLSKRPDSSSAEDTALAPSSNSSVSRVSIPMVRILAPVLVLLVLLLAAGLAALGSYLLRWRKEAHLAAETQRNEKVHLSHSHSPLEYPVINPAGPSGPHASPEPAASPCTEIQCLSQSSEESEVPLQDLEGNIIPGPPLHMSEEELCFSKFISV</sequence>